<proteinExistence type="predicted"/>
<dbReference type="AlphaFoldDB" id="A0A1H4G9U9"/>
<dbReference type="EMBL" id="FNQP01000029">
    <property type="protein sequence ID" value="SEB05658.1"/>
    <property type="molecule type" value="Genomic_DNA"/>
</dbReference>
<gene>
    <name evidence="2" type="ORF">SAMN05660964_03318</name>
</gene>
<evidence type="ECO:0000313" key="2">
    <source>
        <dbReference type="EMBL" id="SEB05658.1"/>
    </source>
</evidence>
<keyword evidence="1" id="KW-0472">Membrane</keyword>
<dbReference type="Proteomes" id="UP000199397">
    <property type="component" value="Unassembled WGS sequence"/>
</dbReference>
<organism evidence="2 3">
    <name type="scientific">Thiothrix caldifontis</name>
    <dbReference type="NCBI Taxonomy" id="525918"/>
    <lineage>
        <taxon>Bacteria</taxon>
        <taxon>Pseudomonadati</taxon>
        <taxon>Pseudomonadota</taxon>
        <taxon>Gammaproteobacteria</taxon>
        <taxon>Thiotrichales</taxon>
        <taxon>Thiotrichaceae</taxon>
        <taxon>Thiothrix</taxon>
    </lineage>
</organism>
<keyword evidence="3" id="KW-1185">Reference proteome</keyword>
<name>A0A1H4G9U9_9GAMM</name>
<feature type="transmembrane region" description="Helical" evidence="1">
    <location>
        <begin position="6"/>
        <end position="26"/>
    </location>
</feature>
<dbReference type="RefSeq" id="WP_093070422.1">
    <property type="nucleotide sequence ID" value="NZ_FNQP01000029.1"/>
</dbReference>
<dbReference type="OrthoDB" id="6402501at2"/>
<reference evidence="2 3" key="1">
    <citation type="submission" date="2016-10" db="EMBL/GenBank/DDBJ databases">
        <authorList>
            <person name="de Groot N.N."/>
        </authorList>
    </citation>
    <scope>NUCLEOTIDE SEQUENCE [LARGE SCALE GENOMIC DNA]</scope>
    <source>
        <strain evidence="2 3">DSM 21228</strain>
    </source>
</reference>
<dbReference type="CDD" id="cd01324">
    <property type="entry name" value="cbb3_Oxidase_CcoQ"/>
    <property type="match status" value="1"/>
</dbReference>
<dbReference type="STRING" id="525918.SAMN05660964_03318"/>
<sequence>MDYSDFRGITTLLVVIAFLAVVWWAYSRKRQQRFDTAANSIFDADEEKVHSASVKEVDK</sequence>
<keyword evidence="1" id="KW-0812">Transmembrane</keyword>
<protein>
    <submittedName>
        <fullName evidence="2">Cytochrome c oxidase cbb3-type subunit 4</fullName>
    </submittedName>
</protein>
<dbReference type="Pfam" id="PF05545">
    <property type="entry name" value="FixQ"/>
    <property type="match status" value="1"/>
</dbReference>
<dbReference type="InterPro" id="IPR008621">
    <property type="entry name" value="Cbb3-typ_cyt_oxidase_comp"/>
</dbReference>
<accession>A0A1H4G9U9</accession>
<evidence type="ECO:0000256" key="1">
    <source>
        <dbReference type="SAM" id="Phobius"/>
    </source>
</evidence>
<evidence type="ECO:0000313" key="3">
    <source>
        <dbReference type="Proteomes" id="UP000199397"/>
    </source>
</evidence>
<keyword evidence="1" id="KW-1133">Transmembrane helix</keyword>